<proteinExistence type="inferred from homology"/>
<reference evidence="15" key="1">
    <citation type="submission" date="2016-04" db="EMBL/GenBank/DDBJ databases">
        <authorList>
            <person name="Evans L.H."/>
            <person name="Alamgir A."/>
            <person name="Owens N."/>
            <person name="Weber N.D."/>
            <person name="Virtaneva K."/>
            <person name="Barbian K."/>
            <person name="Babar A."/>
            <person name="Rosenke K."/>
        </authorList>
    </citation>
    <scope>NUCLEOTIDE SEQUENCE [LARGE SCALE GENOMIC DNA]</scope>
    <source>
        <strain evidence="15">CBS 101.48</strain>
    </source>
</reference>
<dbReference type="GO" id="GO:0016787">
    <property type="term" value="F:hydrolase activity"/>
    <property type="evidence" value="ECO:0007669"/>
    <property type="project" value="UniProtKB-UniRule"/>
</dbReference>
<dbReference type="Pfam" id="PF00580">
    <property type="entry name" value="UvrD-helicase"/>
    <property type="match status" value="1"/>
</dbReference>
<dbReference type="InParanoid" id="A0A163MD02"/>
<keyword evidence="5 11" id="KW-0067">ATP-binding</keyword>
<evidence type="ECO:0000313" key="15">
    <source>
        <dbReference type="EMBL" id="SAM03629.1"/>
    </source>
</evidence>
<dbReference type="InterPro" id="IPR013986">
    <property type="entry name" value="DExx_box_DNA_helicase_dom_sf"/>
</dbReference>
<evidence type="ECO:0000259" key="13">
    <source>
        <dbReference type="PROSITE" id="PS51198"/>
    </source>
</evidence>
<feature type="binding site" evidence="11">
    <location>
        <begin position="124"/>
        <end position="131"/>
    </location>
    <ligand>
        <name>ATP</name>
        <dbReference type="ChEBI" id="CHEBI:30616"/>
    </ligand>
</feature>
<evidence type="ECO:0000256" key="1">
    <source>
        <dbReference type="ARBA" id="ARBA00009922"/>
    </source>
</evidence>
<dbReference type="GO" id="GO:0003677">
    <property type="term" value="F:DNA binding"/>
    <property type="evidence" value="ECO:0007669"/>
    <property type="project" value="UniProtKB-KW"/>
</dbReference>
<evidence type="ECO:0000256" key="12">
    <source>
        <dbReference type="SAM" id="MobiDB-lite"/>
    </source>
</evidence>
<evidence type="ECO:0000256" key="9">
    <source>
        <dbReference type="ARBA" id="ARBA00034808"/>
    </source>
</evidence>
<evidence type="ECO:0000256" key="4">
    <source>
        <dbReference type="ARBA" id="ARBA00022806"/>
    </source>
</evidence>
<evidence type="ECO:0000256" key="6">
    <source>
        <dbReference type="ARBA" id="ARBA00023125"/>
    </source>
</evidence>
<dbReference type="FunCoup" id="A0A163MD02">
    <property type="interactions" value="367"/>
</dbReference>
<feature type="region of interest" description="Disordered" evidence="12">
    <location>
        <begin position="833"/>
        <end position="853"/>
    </location>
</feature>
<name>A0A163MD02_ABSGL</name>
<dbReference type="CDD" id="cd17932">
    <property type="entry name" value="DEXQc_UvrD"/>
    <property type="match status" value="1"/>
</dbReference>
<feature type="domain" description="UvrD-like helicase C-terminal" evidence="14">
    <location>
        <begin position="385"/>
        <end position="677"/>
    </location>
</feature>
<dbReference type="InterPro" id="IPR027417">
    <property type="entry name" value="P-loop_NTPase"/>
</dbReference>
<evidence type="ECO:0000256" key="10">
    <source>
        <dbReference type="ARBA" id="ARBA00048988"/>
    </source>
</evidence>
<dbReference type="Pfam" id="PF13361">
    <property type="entry name" value="UvrD_C"/>
    <property type="match status" value="1"/>
</dbReference>
<dbReference type="GO" id="GO:0005524">
    <property type="term" value="F:ATP binding"/>
    <property type="evidence" value="ECO:0007669"/>
    <property type="project" value="UniProtKB-UniRule"/>
</dbReference>
<keyword evidence="16" id="KW-1185">Reference proteome</keyword>
<dbReference type="GO" id="GO:0043138">
    <property type="term" value="F:3'-5' DNA helicase activity"/>
    <property type="evidence" value="ECO:0007669"/>
    <property type="project" value="UniProtKB-EC"/>
</dbReference>
<dbReference type="PANTHER" id="PTHR11070">
    <property type="entry name" value="UVRD / RECB / PCRA DNA HELICASE FAMILY MEMBER"/>
    <property type="match status" value="1"/>
</dbReference>
<feature type="region of interest" description="Disordered" evidence="12">
    <location>
        <begin position="907"/>
        <end position="933"/>
    </location>
</feature>
<keyword evidence="4 11" id="KW-0347">Helicase</keyword>
<dbReference type="Gene3D" id="3.40.50.300">
    <property type="entry name" value="P-loop containing nucleotide triphosphate hydrolases"/>
    <property type="match status" value="2"/>
</dbReference>
<evidence type="ECO:0000313" key="16">
    <source>
        <dbReference type="Proteomes" id="UP000078561"/>
    </source>
</evidence>
<dbReference type="EC" id="5.6.2.4" evidence="9"/>
<feature type="compositionally biased region" description="Polar residues" evidence="12">
    <location>
        <begin position="833"/>
        <end position="843"/>
    </location>
</feature>
<dbReference type="Gene3D" id="1.10.486.10">
    <property type="entry name" value="PCRA, domain 4"/>
    <property type="match status" value="1"/>
</dbReference>
<evidence type="ECO:0000256" key="3">
    <source>
        <dbReference type="ARBA" id="ARBA00022801"/>
    </source>
</evidence>
<comment type="similarity">
    <text evidence="1">Belongs to the helicase family. UvrD subfamily.</text>
</comment>
<accession>A0A163MD02</accession>
<protein>
    <recommendedName>
        <fullName evidence="9">DNA 3'-5' helicase</fullName>
        <ecNumber evidence="9">5.6.2.4</ecNumber>
    </recommendedName>
</protein>
<dbReference type="PANTHER" id="PTHR11070:SF2">
    <property type="entry name" value="ATP-DEPENDENT DNA HELICASE SRS2"/>
    <property type="match status" value="1"/>
</dbReference>
<dbReference type="OrthoDB" id="1470711at2759"/>
<dbReference type="AlphaFoldDB" id="A0A163MD02"/>
<gene>
    <name evidence="15" type="primary">ABSGL_09471.1 scaffold 11253</name>
</gene>
<evidence type="ECO:0000256" key="5">
    <source>
        <dbReference type="ARBA" id="ARBA00022840"/>
    </source>
</evidence>
<keyword evidence="7" id="KW-0413">Isomerase</keyword>
<keyword evidence="2 11" id="KW-0547">Nucleotide-binding</keyword>
<evidence type="ECO:0000256" key="7">
    <source>
        <dbReference type="ARBA" id="ARBA00023235"/>
    </source>
</evidence>
<keyword evidence="3 11" id="KW-0378">Hydrolase</keyword>
<dbReference type="InterPro" id="IPR014016">
    <property type="entry name" value="UvrD-like_ATP-bd"/>
</dbReference>
<dbReference type="InterPro" id="IPR000212">
    <property type="entry name" value="DNA_helicase_UvrD/REP"/>
</dbReference>
<dbReference type="GO" id="GO:0000725">
    <property type="term" value="P:recombinational repair"/>
    <property type="evidence" value="ECO:0007669"/>
    <property type="project" value="TreeGrafter"/>
</dbReference>
<evidence type="ECO:0000256" key="2">
    <source>
        <dbReference type="ARBA" id="ARBA00022741"/>
    </source>
</evidence>
<dbReference type="GO" id="GO:0005634">
    <property type="term" value="C:nucleus"/>
    <property type="evidence" value="ECO:0007669"/>
    <property type="project" value="TreeGrafter"/>
</dbReference>
<comment type="catalytic activity">
    <reaction evidence="8">
        <text>Couples ATP hydrolysis with the unwinding of duplex DNA by translocating in the 3'-5' direction.</text>
        <dbReference type="EC" id="5.6.2.4"/>
    </reaction>
</comment>
<dbReference type="Gene3D" id="1.10.10.160">
    <property type="match status" value="1"/>
</dbReference>
<dbReference type="PROSITE" id="PS51217">
    <property type="entry name" value="UVRD_HELICASE_CTER"/>
    <property type="match status" value="1"/>
</dbReference>
<comment type="catalytic activity">
    <reaction evidence="10">
        <text>ATP + H2O = ADP + phosphate + H(+)</text>
        <dbReference type="Rhea" id="RHEA:13065"/>
        <dbReference type="ChEBI" id="CHEBI:15377"/>
        <dbReference type="ChEBI" id="CHEBI:15378"/>
        <dbReference type="ChEBI" id="CHEBI:30616"/>
        <dbReference type="ChEBI" id="CHEBI:43474"/>
        <dbReference type="ChEBI" id="CHEBI:456216"/>
        <dbReference type="EC" id="5.6.2.4"/>
    </reaction>
</comment>
<dbReference type="STRING" id="4829.A0A163MD02"/>
<dbReference type="Proteomes" id="UP000078561">
    <property type="component" value="Unassembled WGS sequence"/>
</dbReference>
<feature type="domain" description="UvrD-like helicase ATP-binding" evidence="13">
    <location>
        <begin position="103"/>
        <end position="384"/>
    </location>
</feature>
<evidence type="ECO:0000256" key="11">
    <source>
        <dbReference type="PROSITE-ProRule" id="PRU00560"/>
    </source>
</evidence>
<sequence length="1014" mass="114790">MQKANVSDDKAKMDKVVNEETSRAFAVQGLCIEGEPSVVRCQCRWKEESVPLQLPQAAFENRRGWKSLGAPSPNLRENCSFYFSFFNPTHFTSSNMGNSDYINQLNEYQKEAVTAEDKYLQVLAGPGSGKTRGKVAWLIKEKNVRPSSMVVVTFTNKAAKEMKERLEDPGLLGGSRTNLLRMGTFHSFCCRMLQRHLDWTPLKKGFGIADATKSKHLVELVFKELKPQLSKFGQTKKPAEFYGYISKAKNQGIDHVEYMATCGQEYTTRDTALIFKAYEEELESSNLVDFDGLLLFGRNLFKNYPASVNFVDQVLVDEFQDTNDLQYEILWHLTQRGRKALTVVGDPDQSIYGWRNANKENFDKMEADYKVTRVVDLKENYRSTKNIVRGAAYVVETDRKRKPRELFTNNHSGTPISVLRGSTELDEAAVVVAEIKRIIKYSNGLVKYKDIAILFRMNFLTLNFENALNHAKIPYVLVGGTRFLDRMEVKDILAYLSFFHNPRDVSAFIRMINVPKRGLGDVAIKKIQMTARMEQWTLLETMENLVAGHPQTASIRLMARSRSSLQSLLVLYNEVKEQIFRKDSPGKILRWIVDAIGYMEHLKGNYTKDFESRQANVEELITFANRSGENSGESDDESGTDYIGRFLESCTLSGDAKEHEEAKDGRISLITIHSAKGLEWPCVFIAGCESGLIPMSRAEDQTEESRVMYVAMTRAKCFLYCTLAAERKRWDGSQPTTLSPYLINLPESRFQKRTPAWNAEVRKWIAGMLRIPYEEDEKLRLENAGSYIYEEAESGYYDDYDDFDDYNDFNSFNDFGRLDRSCGYGNPRYTASVAPTKTSTQYPNPAPKAKSATTPLHKVKKEMAGAASAYSILRQQVKQEVKSEHPSAYDIKPNQRALDAALRDHNTGHTVKREGSSSSSSKMHSAKKRKSATPALDFDQCVSRGLQAVGTVKSSFSLDEAISAVKTQTQQNQYGESSADTIKNQTIGQLDKLVDGGSLVRVKKEDGFRYYVAE</sequence>
<dbReference type="InterPro" id="IPR014017">
    <property type="entry name" value="DNA_helicase_UvrD-like_C"/>
</dbReference>
<organism evidence="15">
    <name type="scientific">Absidia glauca</name>
    <name type="common">Pin mould</name>
    <dbReference type="NCBI Taxonomy" id="4829"/>
    <lineage>
        <taxon>Eukaryota</taxon>
        <taxon>Fungi</taxon>
        <taxon>Fungi incertae sedis</taxon>
        <taxon>Mucoromycota</taxon>
        <taxon>Mucoromycotina</taxon>
        <taxon>Mucoromycetes</taxon>
        <taxon>Mucorales</taxon>
        <taxon>Cunninghamellaceae</taxon>
        <taxon>Absidia</taxon>
    </lineage>
</organism>
<dbReference type="SUPFAM" id="SSF52540">
    <property type="entry name" value="P-loop containing nucleoside triphosphate hydrolases"/>
    <property type="match status" value="1"/>
</dbReference>
<dbReference type="PROSITE" id="PS51198">
    <property type="entry name" value="UVRD_HELICASE_ATP_BIND"/>
    <property type="match status" value="1"/>
</dbReference>
<keyword evidence="6" id="KW-0238">DNA-binding</keyword>
<evidence type="ECO:0000256" key="8">
    <source>
        <dbReference type="ARBA" id="ARBA00034617"/>
    </source>
</evidence>
<dbReference type="EMBL" id="LT554210">
    <property type="protein sequence ID" value="SAM03629.1"/>
    <property type="molecule type" value="Genomic_DNA"/>
</dbReference>
<evidence type="ECO:0000259" key="14">
    <source>
        <dbReference type="PROSITE" id="PS51217"/>
    </source>
</evidence>